<sequence>MNFCRKLVVTFISIYIWGCKQEVIIKDGKFTGINPVSHTDVIYKGKSDTVLVSTYDGKIYEVIKGKSSKKQLTAINDEIYAIAYNSDKDEIYAATLNSGIAVIDVYNGNILKYLPLNDSWAKQLVFNSENGILATYDYKGNHYLWRVNDGFKRIHTPIKLQELKPRHIHNNGDIYFEDKRGFIVWNYQTNFEEEKRTLKGGLADIDKNKDLLLINGKEFTLYRTTSDKIQFTLQHPDWPIYVPERDTTIDIPLSLEIVSGQLSEKYIFTCGLDKSIRKWDKQSGELVKTYGPLRNTPSGIAITEDEMQFVVTDLGGNILFRNID</sequence>
<dbReference type="AlphaFoldDB" id="A0A9X3I1H2"/>
<dbReference type="EMBL" id="JAPJDA010000021">
    <property type="protein sequence ID" value="MCX2839075.1"/>
    <property type="molecule type" value="Genomic_DNA"/>
</dbReference>
<reference evidence="1" key="1">
    <citation type="submission" date="2022-11" db="EMBL/GenBank/DDBJ databases">
        <title>Salinimicrobium profundisediminis sp. nov., isolated from deep-sea sediment of the Mariana Trench.</title>
        <authorList>
            <person name="Fu H."/>
        </authorList>
    </citation>
    <scope>NUCLEOTIDE SEQUENCE</scope>
    <source>
        <strain evidence="1">MT39</strain>
    </source>
</reference>
<proteinExistence type="predicted"/>
<gene>
    <name evidence="1" type="ORF">OQ279_13040</name>
</gene>
<dbReference type="InterPro" id="IPR015943">
    <property type="entry name" value="WD40/YVTN_repeat-like_dom_sf"/>
</dbReference>
<protein>
    <submittedName>
        <fullName evidence="1">WD40 repeat domain-containing protein</fullName>
    </submittedName>
</protein>
<comment type="caution">
    <text evidence="1">The sequence shown here is derived from an EMBL/GenBank/DDBJ whole genome shotgun (WGS) entry which is preliminary data.</text>
</comment>
<dbReference type="Gene3D" id="2.130.10.10">
    <property type="entry name" value="YVTN repeat-like/Quinoprotein amine dehydrogenase"/>
    <property type="match status" value="1"/>
</dbReference>
<organism evidence="1 2">
    <name type="scientific">Salinimicrobium profundisediminis</name>
    <dbReference type="NCBI Taxonomy" id="2994553"/>
    <lineage>
        <taxon>Bacteria</taxon>
        <taxon>Pseudomonadati</taxon>
        <taxon>Bacteroidota</taxon>
        <taxon>Flavobacteriia</taxon>
        <taxon>Flavobacteriales</taxon>
        <taxon>Flavobacteriaceae</taxon>
        <taxon>Salinimicrobium</taxon>
    </lineage>
</organism>
<evidence type="ECO:0000313" key="2">
    <source>
        <dbReference type="Proteomes" id="UP001148482"/>
    </source>
</evidence>
<dbReference type="Proteomes" id="UP001148482">
    <property type="component" value="Unassembled WGS sequence"/>
</dbReference>
<accession>A0A9X3I1H2</accession>
<evidence type="ECO:0000313" key="1">
    <source>
        <dbReference type="EMBL" id="MCX2839075.1"/>
    </source>
</evidence>
<name>A0A9X3I1H2_9FLAO</name>
<dbReference type="SUPFAM" id="SSF50998">
    <property type="entry name" value="Quinoprotein alcohol dehydrogenase-like"/>
    <property type="match status" value="1"/>
</dbReference>
<dbReference type="InterPro" id="IPR011047">
    <property type="entry name" value="Quinoprotein_ADH-like_sf"/>
</dbReference>
<dbReference type="RefSeq" id="WP_266070389.1">
    <property type="nucleotide sequence ID" value="NZ_JAPJDA010000021.1"/>
</dbReference>
<keyword evidence="2" id="KW-1185">Reference proteome</keyword>